<feature type="domain" description="FecR protein" evidence="3">
    <location>
        <begin position="131"/>
        <end position="231"/>
    </location>
</feature>
<comment type="caution">
    <text evidence="4">The sequence shown here is derived from an EMBL/GenBank/DDBJ whole genome shotgun (WGS) entry which is preliminary data.</text>
</comment>
<protein>
    <recommendedName>
        <fullName evidence="6">Peptidoglycan-binding protein</fullName>
    </recommendedName>
</protein>
<evidence type="ECO:0000256" key="1">
    <source>
        <dbReference type="SAM" id="SignalP"/>
    </source>
</evidence>
<feature type="chain" id="PRO_5035312965" description="Peptidoglycan-binding protein" evidence="1">
    <location>
        <begin position="28"/>
        <end position="469"/>
    </location>
</feature>
<dbReference type="Proteomes" id="UP000620266">
    <property type="component" value="Unassembled WGS sequence"/>
</dbReference>
<reference evidence="4" key="2">
    <citation type="submission" date="2020-09" db="EMBL/GenBank/DDBJ databases">
        <authorList>
            <person name="Sun Q."/>
            <person name="Sedlacek I."/>
        </authorList>
    </citation>
    <scope>NUCLEOTIDE SEQUENCE</scope>
    <source>
        <strain evidence="4">CCM 7086</strain>
    </source>
</reference>
<dbReference type="RefSeq" id="WP_188394535.1">
    <property type="nucleotide sequence ID" value="NZ_BMCG01000001.1"/>
</dbReference>
<gene>
    <name evidence="4" type="ORF">GCM10007205_04470</name>
</gene>
<organism evidence="4 5">
    <name type="scientific">Oxalicibacterium flavum</name>
    <dbReference type="NCBI Taxonomy" id="179467"/>
    <lineage>
        <taxon>Bacteria</taxon>
        <taxon>Pseudomonadati</taxon>
        <taxon>Pseudomonadota</taxon>
        <taxon>Betaproteobacteria</taxon>
        <taxon>Burkholderiales</taxon>
        <taxon>Oxalobacteraceae</taxon>
        <taxon>Oxalicibacterium</taxon>
    </lineage>
</organism>
<dbReference type="PANTHER" id="PTHR38731">
    <property type="entry name" value="LIPL45-RELATED LIPOPROTEIN-RELATED"/>
    <property type="match status" value="1"/>
</dbReference>
<sequence>MRITLEKLRFFTVFLVTAVLLWNHAAAQPPGSIAVTPSGIIYHAKAGDTLISIASTYTTRSANWTILGSLNRIARDKGIPIGTPIMIPADLLLDEPDEGKVIARNGTIVATYPDGSTSTLNVGSRIVEGMVLNTGANSFLTVALPDQSRISIPSNSQAQVALLRRTLYTASPRVEIALQQGSVVSRVSPLQANKGSYKVRTPVSVAGVRGTEFRVRLVDGEAATEVLDGRVLAALPREADGKLLERAKGNFTGRTALGPITDLLPPPQLAGMPWRLQDRAHFALAPLKSADSYHVQLASDADMLNMIAEASGPAHDIVLDNIQEGSYFARLSAIDTNGLEGMPRTVAVTIRDRRVPPTSQPAQPAPFVASSDPQELVLRWPGSPDGKYNVQVARDSDFSWLTYSTNVTGTEARFPRPAFGTYFARVQHVEADGSSSAYSFAQTLIVTDQWIINDGQPLRPNLSSSRSER</sequence>
<dbReference type="EMBL" id="BMCG01000001">
    <property type="protein sequence ID" value="GGB98262.1"/>
    <property type="molecule type" value="Genomic_DNA"/>
</dbReference>
<dbReference type="Gene3D" id="2.60.40.10">
    <property type="entry name" value="Immunoglobulins"/>
    <property type="match status" value="1"/>
</dbReference>
<feature type="domain" description="LysM" evidence="2">
    <location>
        <begin position="42"/>
        <end position="88"/>
    </location>
</feature>
<evidence type="ECO:0008006" key="6">
    <source>
        <dbReference type="Google" id="ProtNLM"/>
    </source>
</evidence>
<reference evidence="4" key="1">
    <citation type="journal article" date="2014" name="Int. J. Syst. Evol. Microbiol.">
        <title>Complete genome sequence of Corynebacterium casei LMG S-19264T (=DSM 44701T), isolated from a smear-ripened cheese.</title>
        <authorList>
            <consortium name="US DOE Joint Genome Institute (JGI-PGF)"/>
            <person name="Walter F."/>
            <person name="Albersmeier A."/>
            <person name="Kalinowski J."/>
            <person name="Ruckert C."/>
        </authorList>
    </citation>
    <scope>NUCLEOTIDE SEQUENCE</scope>
    <source>
        <strain evidence="4">CCM 7086</strain>
    </source>
</reference>
<evidence type="ECO:0000259" key="3">
    <source>
        <dbReference type="Pfam" id="PF04773"/>
    </source>
</evidence>
<proteinExistence type="predicted"/>
<feature type="signal peptide" evidence="1">
    <location>
        <begin position="1"/>
        <end position="27"/>
    </location>
</feature>
<keyword evidence="5" id="KW-1185">Reference proteome</keyword>
<dbReference type="Gene3D" id="2.60.120.1440">
    <property type="match status" value="1"/>
</dbReference>
<dbReference type="CDD" id="cd00118">
    <property type="entry name" value="LysM"/>
    <property type="match status" value="1"/>
</dbReference>
<evidence type="ECO:0000259" key="2">
    <source>
        <dbReference type="Pfam" id="PF01476"/>
    </source>
</evidence>
<dbReference type="InterPro" id="IPR018392">
    <property type="entry name" value="LysM"/>
</dbReference>
<dbReference type="AlphaFoldDB" id="A0A8J2UJV0"/>
<dbReference type="Pfam" id="PF01476">
    <property type="entry name" value="LysM"/>
    <property type="match status" value="1"/>
</dbReference>
<dbReference type="Pfam" id="PF04773">
    <property type="entry name" value="FecR"/>
    <property type="match status" value="1"/>
</dbReference>
<evidence type="ECO:0000313" key="4">
    <source>
        <dbReference type="EMBL" id="GGB98262.1"/>
    </source>
</evidence>
<dbReference type="PANTHER" id="PTHR38731:SF1">
    <property type="entry name" value="FECR PROTEIN DOMAIN-CONTAINING PROTEIN"/>
    <property type="match status" value="1"/>
</dbReference>
<evidence type="ECO:0000313" key="5">
    <source>
        <dbReference type="Proteomes" id="UP000620266"/>
    </source>
</evidence>
<accession>A0A8J2UJV0</accession>
<dbReference type="InterPro" id="IPR013783">
    <property type="entry name" value="Ig-like_fold"/>
</dbReference>
<keyword evidence="1" id="KW-0732">Signal</keyword>
<dbReference type="InterPro" id="IPR006860">
    <property type="entry name" value="FecR"/>
</dbReference>
<name>A0A8J2UJV0_9BURK</name>